<dbReference type="Pfam" id="PF08282">
    <property type="entry name" value="Hydrolase_3"/>
    <property type="match status" value="1"/>
</dbReference>
<protein>
    <submittedName>
        <fullName evidence="2">Cof subfamily protein (Haloacid dehalogenase superfamily)</fullName>
        <ecNumber evidence="2">3.1.3.104</ecNumber>
    </submittedName>
</protein>
<dbReference type="PANTHER" id="PTHR10000:SF8">
    <property type="entry name" value="HAD SUPERFAMILY HYDROLASE-LIKE, TYPE 3"/>
    <property type="match status" value="1"/>
</dbReference>
<evidence type="ECO:0000313" key="3">
    <source>
        <dbReference type="Proteomes" id="UP001240643"/>
    </source>
</evidence>
<comment type="cofactor">
    <cofactor evidence="1">
        <name>Mg(2+)</name>
        <dbReference type="ChEBI" id="CHEBI:18420"/>
    </cofactor>
</comment>
<dbReference type="NCBIfam" id="TIGR01484">
    <property type="entry name" value="HAD-SF-IIB"/>
    <property type="match status" value="1"/>
</dbReference>
<gene>
    <name evidence="2" type="ORF">J2Z62_000263</name>
</gene>
<dbReference type="GO" id="GO:0043726">
    <property type="term" value="F:5-amino-6-(5-phosphoribitylamino)uracil phosphatase activity"/>
    <property type="evidence" value="ECO:0007669"/>
    <property type="project" value="UniProtKB-EC"/>
</dbReference>
<organism evidence="2 3">
    <name type="scientific">Mycoplasmoides fastidiosum</name>
    <dbReference type="NCBI Taxonomy" id="92758"/>
    <lineage>
        <taxon>Bacteria</taxon>
        <taxon>Bacillati</taxon>
        <taxon>Mycoplasmatota</taxon>
        <taxon>Mycoplasmoidales</taxon>
        <taxon>Mycoplasmoidaceae</taxon>
        <taxon>Mycoplasmoides</taxon>
    </lineage>
</organism>
<dbReference type="SUPFAM" id="SSF56784">
    <property type="entry name" value="HAD-like"/>
    <property type="match status" value="1"/>
</dbReference>
<sequence>MNSQKTLVVCDIDGTILNNNHKLTQTTIDGLTKLRSQYSNLILCLVTGRNWEETQEIYQQLNLDTVAVCCNSCQIVKPNDPTFSPRYFTFDKSFLQSIFNDQVFVDQMEWTVVTTVEKTYNLHSSQEINDFLINYYNSCHHEVAYIRTKFKNRSLVNYLFSHIKNIATTLLIQCWEYENSDVFFMEIGVPYATKKLGVEFLSSYYNVDYQNIYIFGDNINDLTMLKMPCNTYALSNGVTQAKIYAKKITDKSNSEDGVIHELFKVFPVK</sequence>
<dbReference type="Gene3D" id="3.30.1240.10">
    <property type="match status" value="1"/>
</dbReference>
<proteinExistence type="predicted"/>
<dbReference type="RefSeq" id="WP_256547478.1">
    <property type="nucleotide sequence ID" value="NZ_CP101809.1"/>
</dbReference>
<name>A0ABU0LZ04_9BACT</name>
<dbReference type="Proteomes" id="UP001240643">
    <property type="component" value="Unassembled WGS sequence"/>
</dbReference>
<dbReference type="InterPro" id="IPR006379">
    <property type="entry name" value="HAD-SF_hydro_IIB"/>
</dbReference>
<dbReference type="EMBL" id="JAUSWO010000001">
    <property type="protein sequence ID" value="MDQ0513825.1"/>
    <property type="molecule type" value="Genomic_DNA"/>
</dbReference>
<evidence type="ECO:0000313" key="2">
    <source>
        <dbReference type="EMBL" id="MDQ0513825.1"/>
    </source>
</evidence>
<dbReference type="InterPro" id="IPR036412">
    <property type="entry name" value="HAD-like_sf"/>
</dbReference>
<keyword evidence="2" id="KW-0378">Hydrolase</keyword>
<dbReference type="Gene3D" id="3.40.50.1000">
    <property type="entry name" value="HAD superfamily/HAD-like"/>
    <property type="match status" value="1"/>
</dbReference>
<accession>A0ABU0LZ04</accession>
<dbReference type="EC" id="3.1.3.104" evidence="2"/>
<evidence type="ECO:0000256" key="1">
    <source>
        <dbReference type="ARBA" id="ARBA00001946"/>
    </source>
</evidence>
<dbReference type="PROSITE" id="PS01228">
    <property type="entry name" value="COF_1"/>
    <property type="match status" value="1"/>
</dbReference>
<keyword evidence="3" id="KW-1185">Reference proteome</keyword>
<dbReference type="InterPro" id="IPR023214">
    <property type="entry name" value="HAD_sf"/>
</dbReference>
<dbReference type="PANTHER" id="PTHR10000">
    <property type="entry name" value="PHOSPHOSERINE PHOSPHATASE"/>
    <property type="match status" value="1"/>
</dbReference>
<reference evidence="2" key="1">
    <citation type="submission" date="2023-07" db="EMBL/GenBank/DDBJ databases">
        <title>Genomic Encyclopedia of Type Strains, Phase IV (KMG-IV): sequencing the most valuable type-strain genomes for metagenomic binning, comparative biology and taxonomic classification.</title>
        <authorList>
            <person name="Goeker M."/>
        </authorList>
    </citation>
    <scope>NUCLEOTIDE SEQUENCE [LARGE SCALE GENOMIC DNA]</scope>
    <source>
        <strain evidence="2">DSM 21204</strain>
    </source>
</reference>
<comment type="caution">
    <text evidence="2">The sequence shown here is derived from an EMBL/GenBank/DDBJ whole genome shotgun (WGS) entry which is preliminary data.</text>
</comment>